<evidence type="ECO:0000313" key="1">
    <source>
        <dbReference type="EMBL" id="KAK9911150.1"/>
    </source>
</evidence>
<name>A0AAW1VTP4_RUBAR</name>
<organism evidence="1 2">
    <name type="scientific">Rubus argutus</name>
    <name type="common">Southern blackberry</name>
    <dbReference type="NCBI Taxonomy" id="59490"/>
    <lineage>
        <taxon>Eukaryota</taxon>
        <taxon>Viridiplantae</taxon>
        <taxon>Streptophyta</taxon>
        <taxon>Embryophyta</taxon>
        <taxon>Tracheophyta</taxon>
        <taxon>Spermatophyta</taxon>
        <taxon>Magnoliopsida</taxon>
        <taxon>eudicotyledons</taxon>
        <taxon>Gunneridae</taxon>
        <taxon>Pentapetalae</taxon>
        <taxon>rosids</taxon>
        <taxon>fabids</taxon>
        <taxon>Rosales</taxon>
        <taxon>Rosaceae</taxon>
        <taxon>Rosoideae</taxon>
        <taxon>Rosoideae incertae sedis</taxon>
        <taxon>Rubus</taxon>
    </lineage>
</organism>
<dbReference type="Proteomes" id="UP001457282">
    <property type="component" value="Unassembled WGS sequence"/>
</dbReference>
<gene>
    <name evidence="1" type="ORF">M0R45_035073</name>
</gene>
<comment type="caution">
    <text evidence="1">The sequence shown here is derived from an EMBL/GenBank/DDBJ whole genome shotgun (WGS) entry which is preliminary data.</text>
</comment>
<dbReference type="EMBL" id="JBEDUW010000007">
    <property type="protein sequence ID" value="KAK9911150.1"/>
    <property type="molecule type" value="Genomic_DNA"/>
</dbReference>
<keyword evidence="2" id="KW-1185">Reference proteome</keyword>
<protein>
    <submittedName>
        <fullName evidence="1">Uncharacterized protein</fullName>
    </submittedName>
</protein>
<proteinExistence type="predicted"/>
<dbReference type="AlphaFoldDB" id="A0AAW1VTP4"/>
<reference evidence="1 2" key="1">
    <citation type="journal article" date="2023" name="G3 (Bethesda)">
        <title>A chromosome-length genome assembly and annotation of blackberry (Rubus argutus, cv. 'Hillquist').</title>
        <authorList>
            <person name="Bruna T."/>
            <person name="Aryal R."/>
            <person name="Dudchenko O."/>
            <person name="Sargent D.J."/>
            <person name="Mead D."/>
            <person name="Buti M."/>
            <person name="Cavallini A."/>
            <person name="Hytonen T."/>
            <person name="Andres J."/>
            <person name="Pham M."/>
            <person name="Weisz D."/>
            <person name="Mascagni F."/>
            <person name="Usai G."/>
            <person name="Natali L."/>
            <person name="Bassil N."/>
            <person name="Fernandez G.E."/>
            <person name="Lomsadze A."/>
            <person name="Armour M."/>
            <person name="Olukolu B."/>
            <person name="Poorten T."/>
            <person name="Britton C."/>
            <person name="Davik J."/>
            <person name="Ashrafi H."/>
            <person name="Aiden E.L."/>
            <person name="Borodovsky M."/>
            <person name="Worthington M."/>
        </authorList>
    </citation>
    <scope>NUCLEOTIDE SEQUENCE [LARGE SCALE GENOMIC DNA]</scope>
    <source>
        <strain evidence="1">PI 553951</strain>
    </source>
</reference>
<accession>A0AAW1VTP4</accession>
<evidence type="ECO:0000313" key="2">
    <source>
        <dbReference type="Proteomes" id="UP001457282"/>
    </source>
</evidence>
<sequence length="97" mass="10897">MSTKSIDMAVLVDPDMVIGDNAAPMDMEIDIVELLSTGYLDLLLDEDDVDERFDSVCLQNGDSSGSGHEWWDLIIDDQPDRQMRKVTETQEQEGFAD</sequence>